<dbReference type="RefSeq" id="WP_317958504.1">
    <property type="nucleotide sequence ID" value="NZ_BSKO01000002.1"/>
</dbReference>
<keyword evidence="2" id="KW-1185">Reference proteome</keyword>
<gene>
    <name evidence="1" type="ORF">MACH08_40390</name>
</gene>
<protein>
    <submittedName>
        <fullName evidence="1">Uncharacterized protein</fullName>
    </submittedName>
</protein>
<reference evidence="1 2" key="1">
    <citation type="submission" date="2023-02" db="EMBL/GenBank/DDBJ databases">
        <title>Oceanobacillus kimchii IFOP_LL358 isolated form Alexandrium catenella lab strain.</title>
        <authorList>
            <person name="Gajardo G."/>
            <person name="Ueki S."/>
            <person name="Maruyama F."/>
        </authorList>
    </citation>
    <scope>NUCLEOTIDE SEQUENCE [LARGE SCALE GENOMIC DNA]</scope>
    <source>
        <strain evidence="1 2">IFOP_LL358</strain>
    </source>
</reference>
<organism evidence="1 2">
    <name type="scientific">Oceanobacillus kimchii</name>
    <dbReference type="NCBI Taxonomy" id="746691"/>
    <lineage>
        <taxon>Bacteria</taxon>
        <taxon>Bacillati</taxon>
        <taxon>Bacillota</taxon>
        <taxon>Bacilli</taxon>
        <taxon>Bacillales</taxon>
        <taxon>Bacillaceae</taxon>
        <taxon>Oceanobacillus</taxon>
    </lineage>
</organism>
<comment type="caution">
    <text evidence="1">The sequence shown here is derived from an EMBL/GenBank/DDBJ whole genome shotgun (WGS) entry which is preliminary data.</text>
</comment>
<evidence type="ECO:0000313" key="1">
    <source>
        <dbReference type="EMBL" id="GLO68255.1"/>
    </source>
</evidence>
<dbReference type="Proteomes" id="UP001275436">
    <property type="component" value="Unassembled WGS sequence"/>
</dbReference>
<accession>A0ABQ5TP20</accession>
<dbReference type="EMBL" id="BSKO01000002">
    <property type="protein sequence ID" value="GLO68255.1"/>
    <property type="molecule type" value="Genomic_DNA"/>
</dbReference>
<proteinExistence type="predicted"/>
<sequence>MPTFNEKVMRNLVKKDRYLTFVFNDLLKRNENISEKNVLEVIFNSNIIEDSSLELIYITEFQNVNK</sequence>
<name>A0ABQ5TP20_9BACI</name>
<evidence type="ECO:0000313" key="2">
    <source>
        <dbReference type="Proteomes" id="UP001275436"/>
    </source>
</evidence>